<dbReference type="Gene3D" id="3.30.300.20">
    <property type="match status" value="1"/>
</dbReference>
<protein>
    <submittedName>
        <fullName evidence="1">OsmC family peroxiredoxin</fullName>
    </submittedName>
</protein>
<dbReference type="Proteomes" id="UP000276542">
    <property type="component" value="Unassembled WGS sequence"/>
</dbReference>
<dbReference type="RefSeq" id="WP_120061214.1">
    <property type="nucleotide sequence ID" value="NZ_QYRP01000002.1"/>
</dbReference>
<proteinExistence type="predicted"/>
<gene>
    <name evidence="1" type="ORF">D4739_14140</name>
</gene>
<accession>A0A3A5HBH9</accession>
<dbReference type="InterPro" id="IPR015946">
    <property type="entry name" value="KH_dom-like_a/b"/>
</dbReference>
<sequence length="151" mass="16097">MTEKPPEPRVVDMEKIGPSRFRATNVRGGVLPIGNGEDPDFSPVELLLAALAACGAVTLDPITSRRATAESFRARAEGMKVHEDGATRIADIVVTFDLVFPEGEAGDAARAVLPSALQRTHDRICTVSRTVEAGEPVIMQLGEIPTLPPVE</sequence>
<keyword evidence="2" id="KW-1185">Reference proteome</keyword>
<organism evidence="1 2">
    <name type="scientific">Nocardioides cavernaquae</name>
    <dbReference type="NCBI Taxonomy" id="2321396"/>
    <lineage>
        <taxon>Bacteria</taxon>
        <taxon>Bacillati</taxon>
        <taxon>Actinomycetota</taxon>
        <taxon>Actinomycetes</taxon>
        <taxon>Propionibacteriales</taxon>
        <taxon>Nocardioidaceae</taxon>
        <taxon>Nocardioides</taxon>
    </lineage>
</organism>
<evidence type="ECO:0000313" key="2">
    <source>
        <dbReference type="Proteomes" id="UP000276542"/>
    </source>
</evidence>
<dbReference type="InterPro" id="IPR036102">
    <property type="entry name" value="OsmC/Ohrsf"/>
</dbReference>
<evidence type="ECO:0000313" key="1">
    <source>
        <dbReference type="EMBL" id="RJS47248.1"/>
    </source>
</evidence>
<dbReference type="EMBL" id="QYRP01000002">
    <property type="protein sequence ID" value="RJS47248.1"/>
    <property type="molecule type" value="Genomic_DNA"/>
</dbReference>
<dbReference type="Pfam" id="PF02566">
    <property type="entry name" value="OsmC"/>
    <property type="match status" value="1"/>
</dbReference>
<dbReference type="OrthoDB" id="4864805at2"/>
<dbReference type="InterPro" id="IPR003718">
    <property type="entry name" value="OsmC/Ohr_fam"/>
</dbReference>
<dbReference type="AlphaFoldDB" id="A0A3A5HBH9"/>
<dbReference type="SUPFAM" id="SSF82784">
    <property type="entry name" value="OsmC-like"/>
    <property type="match status" value="1"/>
</dbReference>
<comment type="caution">
    <text evidence="1">The sequence shown here is derived from an EMBL/GenBank/DDBJ whole genome shotgun (WGS) entry which is preliminary data.</text>
</comment>
<reference evidence="2" key="1">
    <citation type="submission" date="2018-09" db="EMBL/GenBank/DDBJ databases">
        <authorList>
            <person name="Zhu H."/>
        </authorList>
    </citation>
    <scope>NUCLEOTIDE SEQUENCE [LARGE SCALE GENOMIC DNA]</scope>
    <source>
        <strain evidence="2">K1W22B-1</strain>
    </source>
</reference>
<name>A0A3A5HBH9_9ACTN</name>